<dbReference type="SUPFAM" id="SSF55315">
    <property type="entry name" value="L30e-like"/>
    <property type="match status" value="1"/>
</dbReference>
<feature type="domain" description="Ribosomal protein eL8/eL30/eS12/Gadd45" evidence="1">
    <location>
        <begin position="27"/>
        <end position="58"/>
    </location>
</feature>
<protein>
    <recommendedName>
        <fullName evidence="1">Ribosomal protein eL8/eL30/eS12/Gadd45 domain-containing protein</fullName>
    </recommendedName>
</protein>
<dbReference type="AlphaFoldDB" id="X1FTY4"/>
<gene>
    <name evidence="2" type="ORF">S03H2_22335</name>
</gene>
<dbReference type="PRINTS" id="PR00884">
    <property type="entry name" value="RIBOSOMALHS6"/>
</dbReference>
<comment type="caution">
    <text evidence="2">The sequence shown here is derived from an EMBL/GenBank/DDBJ whole genome shotgun (WGS) entry which is preliminary data.</text>
</comment>
<dbReference type="Pfam" id="PF01248">
    <property type="entry name" value="Ribosomal_L7Ae"/>
    <property type="match status" value="1"/>
</dbReference>
<organism evidence="2">
    <name type="scientific">marine sediment metagenome</name>
    <dbReference type="NCBI Taxonomy" id="412755"/>
    <lineage>
        <taxon>unclassified sequences</taxon>
        <taxon>metagenomes</taxon>
        <taxon>ecological metagenomes</taxon>
    </lineage>
</organism>
<reference evidence="2" key="1">
    <citation type="journal article" date="2014" name="Front. Microbiol.">
        <title>High frequency of phylogenetically diverse reductive dehalogenase-homologous genes in deep subseafloor sedimentary metagenomes.</title>
        <authorList>
            <person name="Kawai M."/>
            <person name="Futagami T."/>
            <person name="Toyoda A."/>
            <person name="Takaki Y."/>
            <person name="Nishi S."/>
            <person name="Hori S."/>
            <person name="Arai W."/>
            <person name="Tsubouchi T."/>
            <person name="Morono Y."/>
            <person name="Uchiyama I."/>
            <person name="Ito T."/>
            <person name="Fujiyama A."/>
            <person name="Inagaki F."/>
            <person name="Takami H."/>
        </authorList>
    </citation>
    <scope>NUCLEOTIDE SEQUENCE</scope>
    <source>
        <strain evidence="2">Expedition CK06-06</strain>
    </source>
</reference>
<dbReference type="InterPro" id="IPR004038">
    <property type="entry name" value="Ribosomal_eL8/eL30/eS12/Gad45"/>
</dbReference>
<evidence type="ECO:0000313" key="2">
    <source>
        <dbReference type="EMBL" id="GAH35965.1"/>
    </source>
</evidence>
<sequence>MSEEEEKAKSMSAYVKFEVPEELQSKSLEALDLARTTGSVKKGTNETTKTIERGMAKL</sequence>
<dbReference type="EMBL" id="BARU01012010">
    <property type="protein sequence ID" value="GAH35965.1"/>
    <property type="molecule type" value="Genomic_DNA"/>
</dbReference>
<dbReference type="Gene3D" id="3.30.1330.30">
    <property type="match status" value="1"/>
</dbReference>
<proteinExistence type="predicted"/>
<evidence type="ECO:0000259" key="1">
    <source>
        <dbReference type="Pfam" id="PF01248"/>
    </source>
</evidence>
<dbReference type="InterPro" id="IPR029064">
    <property type="entry name" value="Ribosomal_eL30-like_sf"/>
</dbReference>
<accession>X1FTY4</accession>
<feature type="non-terminal residue" evidence="2">
    <location>
        <position position="58"/>
    </location>
</feature>
<name>X1FTY4_9ZZZZ</name>